<feature type="transmembrane region" description="Helical" evidence="2">
    <location>
        <begin position="59"/>
        <end position="81"/>
    </location>
</feature>
<feature type="compositionally biased region" description="Low complexity" evidence="1">
    <location>
        <begin position="287"/>
        <end position="301"/>
    </location>
</feature>
<dbReference type="EMBL" id="KQ965731">
    <property type="protein sequence ID" value="KXS22526.1"/>
    <property type="molecule type" value="Genomic_DNA"/>
</dbReference>
<feature type="non-terminal residue" evidence="3">
    <location>
        <position position="510"/>
    </location>
</feature>
<feature type="compositionally biased region" description="Basic and acidic residues" evidence="1">
    <location>
        <begin position="249"/>
        <end position="261"/>
    </location>
</feature>
<evidence type="ECO:0000256" key="2">
    <source>
        <dbReference type="SAM" id="Phobius"/>
    </source>
</evidence>
<proteinExistence type="predicted"/>
<evidence type="ECO:0000313" key="3">
    <source>
        <dbReference type="EMBL" id="KXS22526.1"/>
    </source>
</evidence>
<feature type="compositionally biased region" description="Basic and acidic residues" evidence="1">
    <location>
        <begin position="350"/>
        <end position="359"/>
    </location>
</feature>
<keyword evidence="2" id="KW-1133">Transmembrane helix</keyword>
<accession>A0A139B0K0</accession>
<feature type="region of interest" description="Disordered" evidence="1">
    <location>
        <begin position="1"/>
        <end position="28"/>
    </location>
</feature>
<feature type="compositionally biased region" description="Basic and acidic residues" evidence="1">
    <location>
        <begin position="372"/>
        <end position="392"/>
    </location>
</feature>
<feature type="region of interest" description="Disordered" evidence="1">
    <location>
        <begin position="246"/>
        <end position="392"/>
    </location>
</feature>
<evidence type="ECO:0000256" key="1">
    <source>
        <dbReference type="SAM" id="MobiDB-lite"/>
    </source>
</evidence>
<keyword evidence="4" id="KW-1185">Reference proteome</keyword>
<feature type="transmembrane region" description="Helical" evidence="2">
    <location>
        <begin position="484"/>
        <end position="504"/>
    </location>
</feature>
<keyword evidence="2" id="KW-0812">Transmembrane</keyword>
<gene>
    <name evidence="3" type="ORF">M427DRAFT_141945</name>
</gene>
<dbReference type="Proteomes" id="UP000070544">
    <property type="component" value="Unassembled WGS sequence"/>
</dbReference>
<feature type="compositionally biased region" description="Polar residues" evidence="1">
    <location>
        <begin position="1"/>
        <end position="17"/>
    </location>
</feature>
<dbReference type="AlphaFoldDB" id="A0A139B0K0"/>
<keyword evidence="2" id="KW-0472">Membrane</keyword>
<evidence type="ECO:0000313" key="4">
    <source>
        <dbReference type="Proteomes" id="UP000070544"/>
    </source>
</evidence>
<organism evidence="3 4">
    <name type="scientific">Gonapodya prolifera (strain JEL478)</name>
    <name type="common">Monoblepharis prolifera</name>
    <dbReference type="NCBI Taxonomy" id="1344416"/>
    <lineage>
        <taxon>Eukaryota</taxon>
        <taxon>Fungi</taxon>
        <taxon>Fungi incertae sedis</taxon>
        <taxon>Chytridiomycota</taxon>
        <taxon>Chytridiomycota incertae sedis</taxon>
        <taxon>Monoblepharidomycetes</taxon>
        <taxon>Monoblepharidales</taxon>
        <taxon>Gonapodyaceae</taxon>
        <taxon>Gonapodya</taxon>
    </lineage>
</organism>
<dbReference type="OrthoDB" id="10612463at2759"/>
<name>A0A139B0K0_GONPJ</name>
<sequence length="510" mass="56112">MGSLSSVPNRQAPQANMNDPDYSGYTPASPIKPSSGLMGFVESIPELWASLDVQGKAKVVGLSIVGLWAVLSILGSLLSGGGRTFNNTKQMPYPNTNFAAQLTAIQLDARDLRAQVDTLQILSNDLRSMGGSGNLVERLKSLEASLDARTRSIVDEVRNAVDGRIGAYEKSTGERYSFLQSQVDELKGSINSRYDTLQRDMARMEKTYGRRLAEQGLSLKDVFAELSNLSDDVKALQVDVKGLQAPGRRYAEPAQERRPDNKPNPIASKFSSSSANVDTELPERRFPQPVQQRRPNNKQNPIFSFFGSSSARADSEPAQEPRGGQRSTDPSEVGDKPSSILSSLFGSAARRAEAPEKAEAPALPAKSKPSPKKIEDRSSRLQEESTSKNDKENVPLFEGSLWEALKASYDRVVQSPLISRVPEELPVNKVPLPEGVDAPELPVALRSTKDEVFLKTQSPPMDLDEIEENAKMYMRSMEWTSKGWDNLTLWLLIGLVTVSLWWPFALSENS</sequence>
<protein>
    <submittedName>
        <fullName evidence="3">Uncharacterized protein</fullName>
    </submittedName>
</protein>
<reference evidence="3 4" key="1">
    <citation type="journal article" date="2015" name="Genome Biol. Evol.">
        <title>Phylogenomic analyses indicate that early fungi evolved digesting cell walls of algal ancestors of land plants.</title>
        <authorList>
            <person name="Chang Y."/>
            <person name="Wang S."/>
            <person name="Sekimoto S."/>
            <person name="Aerts A.L."/>
            <person name="Choi C."/>
            <person name="Clum A."/>
            <person name="LaButti K.M."/>
            <person name="Lindquist E.A."/>
            <person name="Yee Ngan C."/>
            <person name="Ohm R.A."/>
            <person name="Salamov A.A."/>
            <person name="Grigoriev I.V."/>
            <person name="Spatafora J.W."/>
            <person name="Berbee M.L."/>
        </authorList>
    </citation>
    <scope>NUCLEOTIDE SEQUENCE [LARGE SCALE GENOMIC DNA]</scope>
    <source>
        <strain evidence="3 4">JEL478</strain>
    </source>
</reference>